<comment type="similarity">
    <text evidence="5">Belongs to the PINc/VapC protein family.</text>
</comment>
<evidence type="ECO:0000313" key="8">
    <source>
        <dbReference type="Proteomes" id="UP000532440"/>
    </source>
</evidence>
<dbReference type="EMBL" id="JACHGB010000005">
    <property type="protein sequence ID" value="MBB5272853.1"/>
    <property type="molecule type" value="Genomic_DNA"/>
</dbReference>
<dbReference type="GO" id="GO:0000287">
    <property type="term" value="F:magnesium ion binding"/>
    <property type="evidence" value="ECO:0007669"/>
    <property type="project" value="UniProtKB-UniRule"/>
</dbReference>
<dbReference type="AlphaFoldDB" id="A0A7W8HJ16"/>
<dbReference type="GO" id="GO:0004540">
    <property type="term" value="F:RNA nuclease activity"/>
    <property type="evidence" value="ECO:0007669"/>
    <property type="project" value="InterPro"/>
</dbReference>
<dbReference type="RefSeq" id="WP_183968794.1">
    <property type="nucleotide sequence ID" value="NZ_BAABEW010000012.1"/>
</dbReference>
<dbReference type="SUPFAM" id="SSF88723">
    <property type="entry name" value="PIN domain-like"/>
    <property type="match status" value="1"/>
</dbReference>
<dbReference type="Pfam" id="PF01850">
    <property type="entry name" value="PIN"/>
    <property type="match status" value="1"/>
</dbReference>
<comment type="cofactor">
    <cofactor evidence="5">
        <name>Mg(2+)</name>
        <dbReference type="ChEBI" id="CHEBI:18420"/>
    </cofactor>
</comment>
<keyword evidence="1 5" id="KW-1277">Toxin-antitoxin system</keyword>
<dbReference type="GO" id="GO:0016787">
    <property type="term" value="F:hydrolase activity"/>
    <property type="evidence" value="ECO:0007669"/>
    <property type="project" value="UniProtKB-KW"/>
</dbReference>
<protein>
    <recommendedName>
        <fullName evidence="5">Ribonuclease VapC</fullName>
        <shortName evidence="5">RNase VapC</shortName>
        <ecNumber evidence="5">3.1.-.-</ecNumber>
    </recommendedName>
    <alternativeName>
        <fullName evidence="5">Toxin VapC</fullName>
    </alternativeName>
</protein>
<keyword evidence="5" id="KW-0800">Toxin</keyword>
<dbReference type="HAMAP" id="MF_00265">
    <property type="entry name" value="VapC_Nob1"/>
    <property type="match status" value="1"/>
</dbReference>
<evidence type="ECO:0000256" key="3">
    <source>
        <dbReference type="ARBA" id="ARBA00022723"/>
    </source>
</evidence>
<accession>A0A7W8HJ16</accession>
<evidence type="ECO:0000256" key="2">
    <source>
        <dbReference type="ARBA" id="ARBA00022722"/>
    </source>
</evidence>
<evidence type="ECO:0000313" key="7">
    <source>
        <dbReference type="EMBL" id="MBB5272853.1"/>
    </source>
</evidence>
<keyword evidence="5" id="KW-0460">Magnesium</keyword>
<keyword evidence="2 5" id="KW-0540">Nuclease</keyword>
<name>A0A7W8HJ16_9BURK</name>
<evidence type="ECO:0000256" key="4">
    <source>
        <dbReference type="ARBA" id="ARBA00022801"/>
    </source>
</evidence>
<evidence type="ECO:0000256" key="5">
    <source>
        <dbReference type="HAMAP-Rule" id="MF_00265"/>
    </source>
</evidence>
<dbReference type="InterPro" id="IPR022907">
    <property type="entry name" value="VapC_family"/>
</dbReference>
<evidence type="ECO:0000256" key="1">
    <source>
        <dbReference type="ARBA" id="ARBA00022649"/>
    </source>
</evidence>
<gene>
    <name evidence="5" type="primary">vapC</name>
    <name evidence="7" type="ORF">HNQ70_002876</name>
</gene>
<dbReference type="InterPro" id="IPR002716">
    <property type="entry name" value="PIN_dom"/>
</dbReference>
<feature type="binding site" evidence="5">
    <location>
        <position position="100"/>
    </location>
    <ligand>
        <name>Mg(2+)</name>
        <dbReference type="ChEBI" id="CHEBI:18420"/>
    </ligand>
</feature>
<sequence>MPALDTNVLVRYVVQDDGPQFGAARALIARSVEQGLPLFIPVTVMLELEWVLRSSYELEKDDVMRVLSSLLAAAELTFESERALELALQLFRDGTADFADCLHVALSVQAGEQPIWTFDKRAARIPGARLLIR</sequence>
<feature type="domain" description="PIN" evidence="6">
    <location>
        <begin position="4"/>
        <end position="126"/>
    </location>
</feature>
<dbReference type="PANTHER" id="PTHR39664">
    <property type="match status" value="1"/>
</dbReference>
<dbReference type="InterPro" id="IPR029060">
    <property type="entry name" value="PIN-like_dom_sf"/>
</dbReference>
<proteinExistence type="inferred from homology"/>
<dbReference type="Proteomes" id="UP000532440">
    <property type="component" value="Unassembled WGS sequence"/>
</dbReference>
<keyword evidence="3 5" id="KW-0479">Metal-binding</keyword>
<dbReference type="EC" id="3.1.-.-" evidence="5"/>
<keyword evidence="4 5" id="KW-0378">Hydrolase</keyword>
<comment type="function">
    <text evidence="5">Toxic component of a toxin-antitoxin (TA) system. An RNase.</text>
</comment>
<dbReference type="CDD" id="cd18683">
    <property type="entry name" value="PIN_VapC-like"/>
    <property type="match status" value="1"/>
</dbReference>
<feature type="binding site" evidence="5">
    <location>
        <position position="5"/>
    </location>
    <ligand>
        <name>Mg(2+)</name>
        <dbReference type="ChEBI" id="CHEBI:18420"/>
    </ligand>
</feature>
<dbReference type="GO" id="GO:0090729">
    <property type="term" value="F:toxin activity"/>
    <property type="evidence" value="ECO:0007669"/>
    <property type="project" value="UniProtKB-KW"/>
</dbReference>
<evidence type="ECO:0000259" key="6">
    <source>
        <dbReference type="Pfam" id="PF01850"/>
    </source>
</evidence>
<comment type="caution">
    <text evidence="7">The sequence shown here is derived from an EMBL/GenBank/DDBJ whole genome shotgun (WGS) entry which is preliminary data.</text>
</comment>
<keyword evidence="8" id="KW-1185">Reference proteome</keyword>
<organism evidence="7 8">
    <name type="scientific">Quisquiliibacterium transsilvanicum</name>
    <dbReference type="NCBI Taxonomy" id="1549638"/>
    <lineage>
        <taxon>Bacteria</taxon>
        <taxon>Pseudomonadati</taxon>
        <taxon>Pseudomonadota</taxon>
        <taxon>Betaproteobacteria</taxon>
        <taxon>Burkholderiales</taxon>
        <taxon>Burkholderiaceae</taxon>
        <taxon>Quisquiliibacterium</taxon>
    </lineage>
</organism>
<reference evidence="7 8" key="1">
    <citation type="submission" date="2020-08" db="EMBL/GenBank/DDBJ databases">
        <title>Genomic Encyclopedia of Type Strains, Phase IV (KMG-IV): sequencing the most valuable type-strain genomes for metagenomic binning, comparative biology and taxonomic classification.</title>
        <authorList>
            <person name="Goeker M."/>
        </authorList>
    </citation>
    <scope>NUCLEOTIDE SEQUENCE [LARGE SCALE GENOMIC DNA]</scope>
    <source>
        <strain evidence="7 8">DSM 29781</strain>
    </source>
</reference>
<dbReference type="Gene3D" id="3.40.50.1010">
    <property type="entry name" value="5'-nuclease"/>
    <property type="match status" value="1"/>
</dbReference>
<dbReference type="PANTHER" id="PTHR39664:SF2">
    <property type="entry name" value="NUCLEIC ACID-BINDING PROTEIN, CONTAINING PIN DOMAIN-RELATED"/>
    <property type="match status" value="1"/>
</dbReference>